<comment type="caution">
    <text evidence="2">The sequence shown here is derived from an EMBL/GenBank/DDBJ whole genome shotgun (WGS) entry which is preliminary data.</text>
</comment>
<dbReference type="EMBL" id="JADOXO010000180">
    <property type="protein sequence ID" value="KAF9810297.1"/>
    <property type="molecule type" value="Genomic_DNA"/>
</dbReference>
<dbReference type="AlphaFoldDB" id="A0A8H7NYT5"/>
<evidence type="ECO:0008006" key="4">
    <source>
        <dbReference type="Google" id="ProtNLM"/>
    </source>
</evidence>
<sequence>MYVEEQSASPPLKRRRCAETATQASPSPSFWFHDGDIVLGVEQHLFKVHQSRLKCSVIFSDMLEIPQPEVVEGVDGKPFVQLADSAQDWHVALRWMYDPLTFNNMPHPVPWALLPSALRIANKYEITALRKWAVDRLHARWPSDLERMDTNSLPCAAEAIVLAHECDVSSILPAALYALSLQRWGYNADGGRAHLVLSPTDMRRLLVGRERLHEYRSQLLLSPLVSRPHGPPFESCDQCRDALQHYWRSRVASDPESPYECWLLRELHAVASEPDELFESTLCTPCLAWHRDVAWMRFYGLRASIPQFFSLR</sequence>
<protein>
    <recommendedName>
        <fullName evidence="4">BTB domain-containing protein</fullName>
    </recommendedName>
</protein>
<evidence type="ECO:0000256" key="1">
    <source>
        <dbReference type="SAM" id="MobiDB-lite"/>
    </source>
</evidence>
<reference evidence="2" key="2">
    <citation type="journal article" name="Front. Microbiol.">
        <title>Degradative Capacity of Two Strains of Rhodonia placenta: From Phenotype to Genotype.</title>
        <authorList>
            <person name="Kolle M."/>
            <person name="Horta M.A.C."/>
            <person name="Nowrousian M."/>
            <person name="Ohm R.A."/>
            <person name="Benz J.P."/>
            <person name="Pilgard A."/>
        </authorList>
    </citation>
    <scope>NUCLEOTIDE SEQUENCE</scope>
    <source>
        <strain evidence="2">FPRL280</strain>
    </source>
</reference>
<name>A0A8H7NYT5_9APHY</name>
<proteinExistence type="predicted"/>
<gene>
    <name evidence="2" type="ORF">IEO21_07025</name>
</gene>
<organism evidence="2 3">
    <name type="scientific">Rhodonia placenta</name>
    <dbReference type="NCBI Taxonomy" id="104341"/>
    <lineage>
        <taxon>Eukaryota</taxon>
        <taxon>Fungi</taxon>
        <taxon>Dikarya</taxon>
        <taxon>Basidiomycota</taxon>
        <taxon>Agaricomycotina</taxon>
        <taxon>Agaricomycetes</taxon>
        <taxon>Polyporales</taxon>
        <taxon>Adustoporiaceae</taxon>
        <taxon>Rhodonia</taxon>
    </lineage>
</organism>
<dbReference type="InterPro" id="IPR011333">
    <property type="entry name" value="SKP1/BTB/POZ_sf"/>
</dbReference>
<reference evidence="2" key="1">
    <citation type="submission" date="2020-11" db="EMBL/GenBank/DDBJ databases">
        <authorList>
            <person name="Koelle M."/>
            <person name="Horta M.A.C."/>
            <person name="Nowrousian M."/>
            <person name="Ohm R.A."/>
            <person name="Benz P."/>
            <person name="Pilgard A."/>
        </authorList>
    </citation>
    <scope>NUCLEOTIDE SEQUENCE</scope>
    <source>
        <strain evidence="2">FPRL280</strain>
    </source>
</reference>
<dbReference type="Gene3D" id="3.30.710.10">
    <property type="entry name" value="Potassium Channel Kv1.1, Chain A"/>
    <property type="match status" value="1"/>
</dbReference>
<accession>A0A8H7NYT5</accession>
<evidence type="ECO:0000313" key="2">
    <source>
        <dbReference type="EMBL" id="KAF9810297.1"/>
    </source>
</evidence>
<feature type="region of interest" description="Disordered" evidence="1">
    <location>
        <begin position="1"/>
        <end position="21"/>
    </location>
</feature>
<evidence type="ECO:0000313" key="3">
    <source>
        <dbReference type="Proteomes" id="UP000639403"/>
    </source>
</evidence>
<dbReference type="Proteomes" id="UP000639403">
    <property type="component" value="Unassembled WGS sequence"/>
</dbReference>